<dbReference type="Pfam" id="PF08889">
    <property type="entry name" value="WbqC"/>
    <property type="match status" value="1"/>
</dbReference>
<organism evidence="1 2">
    <name type="scientific">Haoranjiania flava</name>
    <dbReference type="NCBI Taxonomy" id="1856322"/>
    <lineage>
        <taxon>Bacteria</taxon>
        <taxon>Pseudomonadati</taxon>
        <taxon>Bacteroidota</taxon>
        <taxon>Chitinophagia</taxon>
        <taxon>Chitinophagales</taxon>
        <taxon>Chitinophagaceae</taxon>
        <taxon>Haoranjiania</taxon>
    </lineage>
</organism>
<accession>A0AAE3LK61</accession>
<gene>
    <name evidence="1" type="ORF">OD355_07075</name>
</gene>
<evidence type="ECO:0000313" key="1">
    <source>
        <dbReference type="EMBL" id="MCU7694273.1"/>
    </source>
</evidence>
<dbReference type="AlphaFoldDB" id="A0AAE3LK61"/>
<dbReference type="Proteomes" id="UP001209317">
    <property type="component" value="Unassembled WGS sequence"/>
</dbReference>
<keyword evidence="2" id="KW-1185">Reference proteome</keyword>
<protein>
    <submittedName>
        <fullName evidence="1">WbqC family protein</fullName>
    </submittedName>
</protein>
<dbReference type="InterPro" id="IPR014985">
    <property type="entry name" value="WbqC"/>
</dbReference>
<proteinExistence type="predicted"/>
<comment type="caution">
    <text evidence="1">The sequence shown here is derived from an EMBL/GenBank/DDBJ whole genome shotgun (WGS) entry which is preliminary data.</text>
</comment>
<dbReference type="RefSeq" id="WP_263037759.1">
    <property type="nucleotide sequence ID" value="NZ_JAOTPL010000008.1"/>
</dbReference>
<sequence>MKQQKLFDSQYFPCVNWFKNSISESNIVLNGSERFKKRSFYNRCGLVGSNGLIFLSVPLEGGRNRNQKELFRNVKISYAESWRKIHFRTIESCYANSPFYAFYRDDLAKLFEKRFTYLYDLNLEIIRIILSYLHKNELVVEITDDYNDMGPGIGYYPDTYETVEPSPRYTQLFEDKVGFKPNVSILDLLFMEGNNSSNILKSTT</sequence>
<reference evidence="1" key="1">
    <citation type="submission" date="2022-10" db="EMBL/GenBank/DDBJ databases">
        <authorList>
            <person name="Kim H.S."/>
            <person name="Kim J.-S."/>
            <person name="Suh M.K."/>
            <person name="Eom M.K."/>
            <person name="Lee J.-S."/>
        </authorList>
    </citation>
    <scope>NUCLEOTIDE SEQUENCE</scope>
    <source>
        <strain evidence="1">LIP-5</strain>
    </source>
</reference>
<name>A0AAE3LK61_9BACT</name>
<dbReference type="EMBL" id="JAOTPL010000008">
    <property type="protein sequence ID" value="MCU7694273.1"/>
    <property type="molecule type" value="Genomic_DNA"/>
</dbReference>
<evidence type="ECO:0000313" key="2">
    <source>
        <dbReference type="Proteomes" id="UP001209317"/>
    </source>
</evidence>